<accession>A0A1N7MBV3</accession>
<proteinExistence type="predicted"/>
<organism evidence="2 3">
    <name type="scientific">Thalassolituus maritimus</name>
    <dbReference type="NCBI Taxonomy" id="484498"/>
    <lineage>
        <taxon>Bacteria</taxon>
        <taxon>Pseudomonadati</taxon>
        <taxon>Pseudomonadota</taxon>
        <taxon>Gammaproteobacteria</taxon>
        <taxon>Oceanospirillales</taxon>
        <taxon>Oceanospirillaceae</taxon>
        <taxon>Thalassolituus</taxon>
    </lineage>
</organism>
<sequence length="115" mass="12927">MTESTPEQYNEPDKAKWSFIGFIVGVIVTVLALKHYGYIKFPEEKDRATVAEFKLLSLSPEYSVKVSEKSSGKEAFCESGYLLLRPQNDKDVAGILVTDKNRPVECQPDLARTQP</sequence>
<dbReference type="AlphaFoldDB" id="A0A1N7MBV3"/>
<dbReference type="EMBL" id="FTOH01000005">
    <property type="protein sequence ID" value="SIS83512.1"/>
    <property type="molecule type" value="Genomic_DNA"/>
</dbReference>
<feature type="transmembrane region" description="Helical" evidence="1">
    <location>
        <begin position="15"/>
        <end position="33"/>
    </location>
</feature>
<dbReference type="Proteomes" id="UP000185639">
    <property type="component" value="Unassembled WGS sequence"/>
</dbReference>
<evidence type="ECO:0000313" key="3">
    <source>
        <dbReference type="Proteomes" id="UP000185639"/>
    </source>
</evidence>
<dbReference type="STRING" id="484498.SAMN05421686_10583"/>
<reference evidence="3" key="1">
    <citation type="submission" date="2017-01" db="EMBL/GenBank/DDBJ databases">
        <authorList>
            <person name="Varghese N."/>
            <person name="Submissions S."/>
        </authorList>
    </citation>
    <scope>NUCLEOTIDE SEQUENCE [LARGE SCALE GENOMIC DNA]</scope>
    <source>
        <strain evidence="3">DSM 24913</strain>
    </source>
</reference>
<evidence type="ECO:0000256" key="1">
    <source>
        <dbReference type="SAM" id="Phobius"/>
    </source>
</evidence>
<dbReference type="RefSeq" id="WP_068438999.1">
    <property type="nucleotide sequence ID" value="NZ_FTOH01000005.1"/>
</dbReference>
<keyword evidence="1" id="KW-1133">Transmembrane helix</keyword>
<name>A0A1N7MBV3_9GAMM</name>
<dbReference type="OrthoDB" id="6368386at2"/>
<evidence type="ECO:0000313" key="2">
    <source>
        <dbReference type="EMBL" id="SIS83512.1"/>
    </source>
</evidence>
<gene>
    <name evidence="2" type="ORF">SAMN05421686_10583</name>
</gene>
<keyword evidence="1" id="KW-0472">Membrane</keyword>
<protein>
    <recommendedName>
        <fullName evidence="4">Kinase</fullName>
    </recommendedName>
</protein>
<evidence type="ECO:0008006" key="4">
    <source>
        <dbReference type="Google" id="ProtNLM"/>
    </source>
</evidence>
<keyword evidence="1" id="KW-0812">Transmembrane</keyword>
<keyword evidence="3" id="KW-1185">Reference proteome</keyword>